<keyword evidence="2" id="KW-1185">Reference proteome</keyword>
<organism evidence="1 2">
    <name type="scientific">Zoarces viviparus</name>
    <name type="common">Viviparous eelpout</name>
    <name type="synonym">Blennius viviparus</name>
    <dbReference type="NCBI Taxonomy" id="48416"/>
    <lineage>
        <taxon>Eukaryota</taxon>
        <taxon>Metazoa</taxon>
        <taxon>Chordata</taxon>
        <taxon>Craniata</taxon>
        <taxon>Vertebrata</taxon>
        <taxon>Euteleostomi</taxon>
        <taxon>Actinopterygii</taxon>
        <taxon>Neopterygii</taxon>
        <taxon>Teleostei</taxon>
        <taxon>Neoteleostei</taxon>
        <taxon>Acanthomorphata</taxon>
        <taxon>Eupercaria</taxon>
        <taxon>Perciformes</taxon>
        <taxon>Cottioidei</taxon>
        <taxon>Zoarcales</taxon>
        <taxon>Zoarcidae</taxon>
        <taxon>Zoarcinae</taxon>
        <taxon>Zoarces</taxon>
    </lineage>
</organism>
<gene>
    <name evidence="1" type="ORF">VZT92_002428</name>
</gene>
<evidence type="ECO:0000313" key="1">
    <source>
        <dbReference type="EMBL" id="KAK9539949.1"/>
    </source>
</evidence>
<sequence length="137" mass="15480">MKDQLENLDVEAGSGLSLFSPPQSVCQLGRSVPRLEEDSIWDQRWREQMQAGRKQEPAPHLGHYRSGRTFLIAEDVKEEEEGEKESGLERRGRWEYHTASCVIAPKPQGGSERKRRGRWIETTSAVLAASTRASGFV</sequence>
<name>A0AAW1G1L0_ZOAVI</name>
<evidence type="ECO:0000313" key="2">
    <source>
        <dbReference type="Proteomes" id="UP001488805"/>
    </source>
</evidence>
<reference evidence="1 2" key="1">
    <citation type="journal article" date="2024" name="Genome Biol. Evol.">
        <title>Chromosome-level genome assembly of the viviparous eelpout Zoarces viviparus.</title>
        <authorList>
            <person name="Fuhrmann N."/>
            <person name="Brasseur M.V."/>
            <person name="Bakowski C.E."/>
            <person name="Podsiadlowski L."/>
            <person name="Prost S."/>
            <person name="Krehenwinkel H."/>
            <person name="Mayer C."/>
        </authorList>
    </citation>
    <scope>NUCLEOTIDE SEQUENCE [LARGE SCALE GENOMIC DNA]</scope>
    <source>
        <strain evidence="1">NO-MEL_2022_Ind0_liver</strain>
    </source>
</reference>
<comment type="caution">
    <text evidence="1">The sequence shown here is derived from an EMBL/GenBank/DDBJ whole genome shotgun (WGS) entry which is preliminary data.</text>
</comment>
<dbReference type="Proteomes" id="UP001488805">
    <property type="component" value="Unassembled WGS sequence"/>
</dbReference>
<accession>A0AAW1G1L0</accession>
<protein>
    <submittedName>
        <fullName evidence="1">Uncharacterized protein</fullName>
    </submittedName>
</protein>
<dbReference type="AlphaFoldDB" id="A0AAW1G1L0"/>
<proteinExistence type="predicted"/>
<dbReference type="EMBL" id="JBCEZU010000013">
    <property type="protein sequence ID" value="KAK9539949.1"/>
    <property type="molecule type" value="Genomic_DNA"/>
</dbReference>